<evidence type="ECO:0000313" key="1">
    <source>
        <dbReference type="EMBL" id="WCZ33222.1"/>
    </source>
</evidence>
<proteinExistence type="predicted"/>
<dbReference type="RefSeq" id="WP_022862922.1">
    <property type="nucleotide sequence ID" value="NZ_ATVG01000005.1"/>
</dbReference>
<sequence>MPAPRLHFAVYGTSTAGTALAEPFAAAGHQVTRVSKLDEAMGANAVLLAVYESQLDGAVAQLAELLEAVSADRAGNRAKPGIVMHSCLGRGVQALDPVEVAGAEVVALAPVHAWQWVATALDYEGAAIATALADETQTRVVMVAEDDRGSVAASQVYAKLTQLVGSEALERLDGALGTNEHEDRPVPSDNELDAEEICDAFAHITDDAFARAFLSVAEIAAQITGDAGVAQWAKRKARR</sequence>
<evidence type="ECO:0000313" key="2">
    <source>
        <dbReference type="Proteomes" id="UP001220064"/>
    </source>
</evidence>
<dbReference type="EMBL" id="CP063189">
    <property type="protein sequence ID" value="WCZ33222.1"/>
    <property type="molecule type" value="Genomic_DNA"/>
</dbReference>
<reference evidence="1 2" key="1">
    <citation type="submission" date="2020-10" db="EMBL/GenBank/DDBJ databases">
        <title>Complete genome sequence of Corynebacterium massiliense DSM 45435, type strain of Corynebacterium massiliense.</title>
        <authorList>
            <person name="Busche T."/>
            <person name="Kalinowski J."/>
            <person name="Ruckert C."/>
        </authorList>
    </citation>
    <scope>NUCLEOTIDE SEQUENCE [LARGE SCALE GENOMIC DNA]</scope>
    <source>
        <strain evidence="1 2">DSM 45435</strain>
    </source>
</reference>
<keyword evidence="2" id="KW-1185">Reference proteome</keyword>
<accession>A0ABY7UBI5</accession>
<dbReference type="Gene3D" id="3.40.50.720">
    <property type="entry name" value="NAD(P)-binding Rossmann-like Domain"/>
    <property type="match status" value="1"/>
</dbReference>
<protein>
    <submittedName>
        <fullName evidence="1">Rossmann-like domain protein</fullName>
    </submittedName>
</protein>
<gene>
    <name evidence="1" type="ORF">CMASS_09050</name>
</gene>
<name>A0ABY7UBI5_9CORY</name>
<dbReference type="Proteomes" id="UP001220064">
    <property type="component" value="Chromosome"/>
</dbReference>
<organism evidence="1 2">
    <name type="scientific">Corynebacterium massiliense DSM 45435</name>
    <dbReference type="NCBI Taxonomy" id="1121364"/>
    <lineage>
        <taxon>Bacteria</taxon>
        <taxon>Bacillati</taxon>
        <taxon>Actinomycetota</taxon>
        <taxon>Actinomycetes</taxon>
        <taxon>Mycobacteriales</taxon>
        <taxon>Corynebacteriaceae</taxon>
        <taxon>Corynebacterium</taxon>
    </lineage>
</organism>
<dbReference type="Gene3D" id="1.10.1040.40">
    <property type="match status" value="1"/>
</dbReference>